<organism evidence="2 3">
    <name type="scientific">Methylohalomonas lacus</name>
    <dbReference type="NCBI Taxonomy" id="398773"/>
    <lineage>
        <taxon>Bacteria</taxon>
        <taxon>Pseudomonadati</taxon>
        <taxon>Pseudomonadota</taxon>
        <taxon>Gammaproteobacteria</taxon>
        <taxon>Methylohalomonadales</taxon>
        <taxon>Methylohalomonadaceae</taxon>
        <taxon>Methylohalomonas</taxon>
    </lineage>
</organism>
<evidence type="ECO:0000313" key="2">
    <source>
        <dbReference type="EMBL" id="MCS3904486.1"/>
    </source>
</evidence>
<dbReference type="RefSeq" id="WP_310521991.1">
    <property type="nucleotide sequence ID" value="NZ_JANUCT010000024.1"/>
</dbReference>
<dbReference type="GO" id="GO:0015628">
    <property type="term" value="P:protein secretion by the type II secretion system"/>
    <property type="evidence" value="ECO:0007669"/>
    <property type="project" value="InterPro"/>
</dbReference>
<dbReference type="GO" id="GO:0015627">
    <property type="term" value="C:type II protein secretion system complex"/>
    <property type="evidence" value="ECO:0007669"/>
    <property type="project" value="InterPro"/>
</dbReference>
<dbReference type="AlphaFoldDB" id="A0AAE3HND3"/>
<feature type="transmembrane region" description="Helical" evidence="1">
    <location>
        <begin position="6"/>
        <end position="25"/>
    </location>
</feature>
<keyword evidence="1" id="KW-0812">Transmembrane</keyword>
<dbReference type="NCBIfam" id="TIGR02532">
    <property type="entry name" value="IV_pilin_GFxxxE"/>
    <property type="match status" value="1"/>
</dbReference>
<dbReference type="Gene3D" id="3.30.700.10">
    <property type="entry name" value="Glycoprotein, Type 4 Pilin"/>
    <property type="match status" value="1"/>
</dbReference>
<dbReference type="EMBL" id="JANUCT010000024">
    <property type="protein sequence ID" value="MCS3904486.1"/>
    <property type="molecule type" value="Genomic_DNA"/>
</dbReference>
<comment type="caution">
    <text evidence="2">The sequence shown here is derived from an EMBL/GenBank/DDBJ whole genome shotgun (WGS) entry which is preliminary data.</text>
</comment>
<proteinExistence type="predicted"/>
<evidence type="ECO:0000313" key="3">
    <source>
        <dbReference type="Proteomes" id="UP001204445"/>
    </source>
</evidence>
<dbReference type="InterPro" id="IPR045584">
    <property type="entry name" value="Pilin-like"/>
</dbReference>
<accession>A0AAE3HND3</accession>
<protein>
    <submittedName>
        <fullName evidence="2">MSHA pilin protein MshC</fullName>
    </submittedName>
</protein>
<keyword evidence="3" id="KW-1185">Reference proteome</keyword>
<evidence type="ECO:0000256" key="1">
    <source>
        <dbReference type="SAM" id="Phobius"/>
    </source>
</evidence>
<dbReference type="InterPro" id="IPR012902">
    <property type="entry name" value="N_methyl_site"/>
</dbReference>
<dbReference type="Proteomes" id="UP001204445">
    <property type="component" value="Unassembled WGS sequence"/>
</dbReference>
<reference evidence="2" key="1">
    <citation type="submission" date="2022-08" db="EMBL/GenBank/DDBJ databases">
        <title>Genomic Encyclopedia of Type Strains, Phase III (KMG-III): the genomes of soil and plant-associated and newly described type strains.</title>
        <authorList>
            <person name="Whitman W."/>
        </authorList>
    </citation>
    <scope>NUCLEOTIDE SEQUENCE</scope>
    <source>
        <strain evidence="2">HMT 1</strain>
    </source>
</reference>
<name>A0AAE3HND3_9GAMM</name>
<keyword evidence="1" id="KW-1133">Transmembrane helix</keyword>
<gene>
    <name evidence="2" type="ORF">J2T55_002522</name>
</gene>
<sequence>MNKGFTLIELVVIILIVGILAAFVVPRLNISDYREQGFIKQSLATLRYAQKQAIASGCNVQVDVSASGCNLNMQASAPNCNATALTNPITSSPDFCLDSGAPAGSTFAAPFTFDNIGRPSGGAKQFVLGGSTIRVEAETGYTHEL</sequence>
<dbReference type="PROSITE" id="PS00409">
    <property type="entry name" value="PROKAR_NTER_METHYL"/>
    <property type="match status" value="1"/>
</dbReference>
<dbReference type="SUPFAM" id="SSF54523">
    <property type="entry name" value="Pili subunits"/>
    <property type="match status" value="1"/>
</dbReference>
<keyword evidence="1" id="KW-0472">Membrane</keyword>
<dbReference type="Pfam" id="PF07963">
    <property type="entry name" value="N_methyl"/>
    <property type="match status" value="1"/>
</dbReference>
<dbReference type="GO" id="GO:0005886">
    <property type="term" value="C:plasma membrane"/>
    <property type="evidence" value="ECO:0007669"/>
    <property type="project" value="UniProtKB-SubCell"/>
</dbReference>